<protein>
    <submittedName>
        <fullName evidence="1">SatD family protein</fullName>
    </submittedName>
</protein>
<dbReference type="InterPro" id="IPR032580">
    <property type="entry name" value="SatD"/>
</dbReference>
<dbReference type="Pfam" id="PF16264">
    <property type="entry name" value="SatD"/>
    <property type="match status" value="1"/>
</dbReference>
<keyword evidence="2" id="KW-1185">Reference proteome</keyword>
<dbReference type="EMBL" id="JBHSZH010000005">
    <property type="protein sequence ID" value="MFC7081468.1"/>
    <property type="molecule type" value="Genomic_DNA"/>
</dbReference>
<gene>
    <name evidence="1" type="ORF">ACFQJ6_16460</name>
</gene>
<comment type="caution">
    <text evidence="1">The sequence shown here is derived from an EMBL/GenBank/DDBJ whole genome shotgun (WGS) entry which is preliminary data.</text>
</comment>
<organism evidence="1 2">
    <name type="scientific">Halorussus caseinilyticus</name>
    <dbReference type="NCBI Taxonomy" id="3034025"/>
    <lineage>
        <taxon>Archaea</taxon>
        <taxon>Methanobacteriati</taxon>
        <taxon>Methanobacteriota</taxon>
        <taxon>Stenosarchaea group</taxon>
        <taxon>Halobacteria</taxon>
        <taxon>Halobacteriales</taxon>
        <taxon>Haladaptataceae</taxon>
        <taxon>Halorussus</taxon>
    </lineage>
</organism>
<reference evidence="1 2" key="1">
    <citation type="journal article" date="2019" name="Int. J. Syst. Evol. Microbiol.">
        <title>The Global Catalogue of Microorganisms (GCM) 10K type strain sequencing project: providing services to taxonomists for standard genome sequencing and annotation.</title>
        <authorList>
            <consortium name="The Broad Institute Genomics Platform"/>
            <consortium name="The Broad Institute Genome Sequencing Center for Infectious Disease"/>
            <person name="Wu L."/>
            <person name="Ma J."/>
        </authorList>
    </citation>
    <scope>NUCLEOTIDE SEQUENCE [LARGE SCALE GENOMIC DNA]</scope>
    <source>
        <strain evidence="1 2">DT72</strain>
    </source>
</reference>
<evidence type="ECO:0000313" key="2">
    <source>
        <dbReference type="Proteomes" id="UP001596407"/>
    </source>
</evidence>
<name>A0ABD5WMS6_9EURY</name>
<dbReference type="Proteomes" id="UP001596407">
    <property type="component" value="Unassembled WGS sequence"/>
</dbReference>
<dbReference type="AlphaFoldDB" id="A0ABD5WMS6"/>
<evidence type="ECO:0000313" key="1">
    <source>
        <dbReference type="EMBL" id="MFC7081468.1"/>
    </source>
</evidence>
<accession>A0ABD5WMS6</accession>
<dbReference type="RefSeq" id="WP_382210061.1">
    <property type="nucleotide sequence ID" value="NZ_JBHSZH010000005.1"/>
</dbReference>
<sequence>MKGVDEIGGVLNAVPPVVEIQRRLALALHPQQIRLAAVVGEIDVNAASADVAAMDGPAFARADALLAELEDADLTFELRGTVPVVDDLLSGQINLLDMFRAEWTERQVEVLSKYEELDSQKAVADSLAVSPQAVSNVLANTKGPKVLALERRLAGTVSGYPSLDADEGEA</sequence>
<proteinExistence type="predicted"/>